<comment type="caution">
    <text evidence="1">The sequence shown here is derived from an EMBL/GenBank/DDBJ whole genome shotgun (WGS) entry which is preliminary data.</text>
</comment>
<sequence>MIPTRAYWLSLVLDDWGTTDEEIEEFVEINQFDLFSIEVCGSDKGYGVLLRDEEKNPIIAISKSDCVSRFYHELKGVSVGLKLALKYNFFHFEFDCISQNVAGYVMQTWAWKNRCSCPPRHDLKNPGKMKYYCVECSKWRLYQVGEKDNVDKILPLIDEIMYDALKIDTQEYPGFSLSCTTSSKAKAVCHLANMELDQELRIDDINNHDELAEILYKDVYEHGTEEELILKYNLEIEEEELKQSRYA</sequence>
<gene>
    <name evidence="1" type="ORF">MKW94_021983</name>
</gene>
<dbReference type="Proteomes" id="UP001177140">
    <property type="component" value="Unassembled WGS sequence"/>
</dbReference>
<organism evidence="1 2">
    <name type="scientific">Papaver nudicaule</name>
    <name type="common">Iceland poppy</name>
    <dbReference type="NCBI Taxonomy" id="74823"/>
    <lineage>
        <taxon>Eukaryota</taxon>
        <taxon>Viridiplantae</taxon>
        <taxon>Streptophyta</taxon>
        <taxon>Embryophyta</taxon>
        <taxon>Tracheophyta</taxon>
        <taxon>Spermatophyta</taxon>
        <taxon>Magnoliopsida</taxon>
        <taxon>Ranunculales</taxon>
        <taxon>Papaveraceae</taxon>
        <taxon>Papaveroideae</taxon>
        <taxon>Papaver</taxon>
    </lineage>
</organism>
<dbReference type="EMBL" id="JAJJMA010278975">
    <property type="protein sequence ID" value="MCL7046240.1"/>
    <property type="molecule type" value="Genomic_DNA"/>
</dbReference>
<proteinExistence type="predicted"/>
<evidence type="ECO:0000313" key="2">
    <source>
        <dbReference type="Proteomes" id="UP001177140"/>
    </source>
</evidence>
<accession>A0AA41VS33</accession>
<keyword evidence="2" id="KW-1185">Reference proteome</keyword>
<evidence type="ECO:0000313" key="1">
    <source>
        <dbReference type="EMBL" id="MCL7046240.1"/>
    </source>
</evidence>
<dbReference type="AlphaFoldDB" id="A0AA41VS33"/>
<protein>
    <submittedName>
        <fullName evidence="1">Uncharacterized protein</fullName>
    </submittedName>
</protein>
<name>A0AA41VS33_PAPNU</name>
<reference evidence="1" key="1">
    <citation type="submission" date="2022-03" db="EMBL/GenBank/DDBJ databases">
        <title>A functionally conserved STORR gene fusion in Papaver species that diverged 16.8 million years ago.</title>
        <authorList>
            <person name="Catania T."/>
        </authorList>
    </citation>
    <scope>NUCLEOTIDE SEQUENCE</scope>
    <source>
        <strain evidence="1">S-191538</strain>
    </source>
</reference>